<protein>
    <submittedName>
        <fullName evidence="1">Uncharacterized protein</fullName>
    </submittedName>
</protein>
<proteinExistence type="predicted"/>
<dbReference type="EMBL" id="JYDR01000041">
    <property type="protein sequence ID" value="KRY72683.1"/>
    <property type="molecule type" value="Genomic_DNA"/>
</dbReference>
<evidence type="ECO:0000313" key="1">
    <source>
        <dbReference type="EMBL" id="KRY72683.1"/>
    </source>
</evidence>
<dbReference type="Proteomes" id="UP000054632">
    <property type="component" value="Unassembled WGS sequence"/>
</dbReference>
<sequence>METNYHEDQGSGETIDELAQFCEEESYPEDIQELLEAVDAFYDKTLELQHQFDETLTVSRQIQRPPPDVELWRKLPSCRRIAENALWVHGRDRSGTPNHALTQGKAFKL</sequence>
<accession>A0A0V1EFV9</accession>
<evidence type="ECO:0000313" key="2">
    <source>
        <dbReference type="EMBL" id="KRZ22962.1"/>
    </source>
</evidence>
<comment type="caution">
    <text evidence="1">The sequence shown here is derived from an EMBL/GenBank/DDBJ whole genome shotgun (WGS) entry which is preliminary data.</text>
</comment>
<evidence type="ECO:0000313" key="5">
    <source>
        <dbReference type="Proteomes" id="UP000054805"/>
    </source>
</evidence>
<dbReference type="Proteomes" id="UP000054826">
    <property type="component" value="Unassembled WGS sequence"/>
</dbReference>
<organism evidence="1 4">
    <name type="scientific">Trichinella pseudospiralis</name>
    <name type="common">Parasitic roundworm</name>
    <dbReference type="NCBI Taxonomy" id="6337"/>
    <lineage>
        <taxon>Eukaryota</taxon>
        <taxon>Metazoa</taxon>
        <taxon>Ecdysozoa</taxon>
        <taxon>Nematoda</taxon>
        <taxon>Enoplea</taxon>
        <taxon>Dorylaimia</taxon>
        <taxon>Trichinellida</taxon>
        <taxon>Trichinellidae</taxon>
        <taxon>Trichinella</taxon>
    </lineage>
</organism>
<dbReference type="EMBL" id="JYDV01000219">
    <property type="protein sequence ID" value="KRZ24475.1"/>
    <property type="molecule type" value="Genomic_DNA"/>
</dbReference>
<dbReference type="Proteomes" id="UP000054805">
    <property type="component" value="Unassembled WGS sequence"/>
</dbReference>
<reference evidence="4 5" key="1">
    <citation type="submission" date="2015-01" db="EMBL/GenBank/DDBJ databases">
        <title>Evolution of Trichinella species and genotypes.</title>
        <authorList>
            <person name="Korhonen P.K."/>
            <person name="Edoardo P."/>
            <person name="Giuseppe L.R."/>
            <person name="Gasser R.B."/>
        </authorList>
    </citation>
    <scope>NUCLEOTIDE SEQUENCE [LARGE SCALE GENOMIC DNA]</scope>
    <source>
        <strain evidence="1">ISS13</strain>
        <strain evidence="3">ISS176</strain>
        <strain evidence="2">ISS588</strain>
    </source>
</reference>
<gene>
    <name evidence="1" type="ORF">T4A_3106</name>
    <name evidence="2" type="ORF">T4B_10976</name>
    <name evidence="3" type="ORF">T4C_8231</name>
</gene>
<evidence type="ECO:0000313" key="3">
    <source>
        <dbReference type="EMBL" id="KRZ24475.1"/>
    </source>
</evidence>
<dbReference type="AlphaFoldDB" id="A0A0V1EFV9"/>
<dbReference type="EMBL" id="JYDS01000158">
    <property type="protein sequence ID" value="KRZ22962.1"/>
    <property type="molecule type" value="Genomic_DNA"/>
</dbReference>
<keyword evidence="5" id="KW-1185">Reference proteome</keyword>
<evidence type="ECO:0000313" key="4">
    <source>
        <dbReference type="Proteomes" id="UP000054632"/>
    </source>
</evidence>
<name>A0A0V1EFV9_TRIPS</name>